<comment type="caution">
    <text evidence="1">The sequence shown here is derived from an EMBL/GenBank/DDBJ whole genome shotgun (WGS) entry which is preliminary data.</text>
</comment>
<gene>
    <name evidence="1" type="ORF">WMO44_09660</name>
</gene>
<proteinExistence type="predicted"/>
<evidence type="ECO:0000313" key="1">
    <source>
        <dbReference type="EMBL" id="MEQ2362404.1"/>
    </source>
</evidence>
<keyword evidence="2" id="KW-1185">Reference proteome</keyword>
<evidence type="ECO:0000313" key="2">
    <source>
        <dbReference type="Proteomes" id="UP001457197"/>
    </source>
</evidence>
<name>A0ABV1AW16_9FIRM</name>
<dbReference type="Proteomes" id="UP001457197">
    <property type="component" value="Unassembled WGS sequence"/>
</dbReference>
<reference evidence="1 2" key="1">
    <citation type="submission" date="2024-03" db="EMBL/GenBank/DDBJ databases">
        <title>Human intestinal bacterial collection.</title>
        <authorList>
            <person name="Pauvert C."/>
            <person name="Hitch T.C.A."/>
            <person name="Clavel T."/>
        </authorList>
    </citation>
    <scope>NUCLEOTIDE SEQUENCE [LARGE SCALE GENOMIC DNA]</scope>
    <source>
        <strain evidence="1 2">CLA-AA-H175</strain>
    </source>
</reference>
<accession>A0ABV1AW16</accession>
<sequence length="47" mass="5293">MCVLRLLDDLERLRLHPWRWNVCGWNCAAATGARHGSGAHWAAAPPR</sequence>
<dbReference type="EMBL" id="JBBMEO010000014">
    <property type="protein sequence ID" value="MEQ2362404.1"/>
    <property type="molecule type" value="Genomic_DNA"/>
</dbReference>
<protein>
    <submittedName>
        <fullName evidence="1">Uncharacterized protein</fullName>
    </submittedName>
</protein>
<organism evidence="1 2">
    <name type="scientific">Faecalibacterium tardum</name>
    <dbReference type="NCBI Taxonomy" id="3133156"/>
    <lineage>
        <taxon>Bacteria</taxon>
        <taxon>Bacillati</taxon>
        <taxon>Bacillota</taxon>
        <taxon>Clostridia</taxon>
        <taxon>Eubacteriales</taxon>
        <taxon>Oscillospiraceae</taxon>
        <taxon>Faecalibacterium</taxon>
    </lineage>
</organism>